<keyword evidence="17" id="KW-1185">Reference proteome</keyword>
<dbReference type="GO" id="GO:0005484">
    <property type="term" value="F:SNAP receptor activity"/>
    <property type="evidence" value="ECO:0007669"/>
    <property type="project" value="InterPro"/>
</dbReference>
<dbReference type="GO" id="GO:0006890">
    <property type="term" value="P:retrograde vesicle-mediated transport, Golgi to endoplasmic reticulum"/>
    <property type="evidence" value="ECO:0007669"/>
    <property type="project" value="InterPro"/>
</dbReference>
<evidence type="ECO:0008006" key="18">
    <source>
        <dbReference type="Google" id="ProtNLM"/>
    </source>
</evidence>
<dbReference type="GO" id="GO:0006888">
    <property type="term" value="P:endoplasmic reticulum to Golgi vesicle-mediated transport"/>
    <property type="evidence" value="ECO:0007669"/>
    <property type="project" value="InterPro"/>
</dbReference>
<evidence type="ECO:0000256" key="12">
    <source>
        <dbReference type="PROSITE-ProRule" id="PRU00290"/>
    </source>
</evidence>
<evidence type="ECO:0000256" key="1">
    <source>
        <dbReference type="ARBA" id="ARBA00004163"/>
    </source>
</evidence>
<dbReference type="Pfam" id="PF13774">
    <property type="entry name" value="Longin"/>
    <property type="match status" value="1"/>
</dbReference>
<dbReference type="Pfam" id="PF00957">
    <property type="entry name" value="Synaptobrevin"/>
    <property type="match status" value="1"/>
</dbReference>
<evidence type="ECO:0000313" key="16">
    <source>
        <dbReference type="EMBL" id="CAI2379692.1"/>
    </source>
</evidence>
<dbReference type="PROSITE" id="PS50892">
    <property type="entry name" value="V_SNARE"/>
    <property type="match status" value="1"/>
</dbReference>
<name>A0AAD1XVE4_EUPCR</name>
<evidence type="ECO:0000256" key="5">
    <source>
        <dbReference type="ARBA" id="ARBA00022692"/>
    </source>
</evidence>
<evidence type="ECO:0000256" key="8">
    <source>
        <dbReference type="ARBA" id="ARBA00022989"/>
    </source>
</evidence>
<keyword evidence="11 13" id="KW-0472">Membrane</keyword>
<comment type="subcellular location">
    <subcellularLocation>
        <location evidence="1">Endoplasmic reticulum membrane</location>
        <topology evidence="1">Single-pass type IV membrane protein</topology>
    </subcellularLocation>
    <subcellularLocation>
        <location evidence="2">Golgi apparatus membrane</location>
    </subcellularLocation>
</comment>
<evidence type="ECO:0000259" key="15">
    <source>
        <dbReference type="PROSITE" id="PS50892"/>
    </source>
</evidence>
<keyword evidence="5 13" id="KW-0812">Transmembrane</keyword>
<proteinExistence type="inferred from homology"/>
<dbReference type="GO" id="GO:0005789">
    <property type="term" value="C:endoplasmic reticulum membrane"/>
    <property type="evidence" value="ECO:0007669"/>
    <property type="project" value="UniProtKB-SubCell"/>
</dbReference>
<keyword evidence="7" id="KW-0653">Protein transport</keyword>
<dbReference type="Gene3D" id="1.20.5.110">
    <property type="match status" value="1"/>
</dbReference>
<dbReference type="Proteomes" id="UP001295684">
    <property type="component" value="Unassembled WGS sequence"/>
</dbReference>
<dbReference type="GO" id="GO:0015031">
    <property type="term" value="P:protein transport"/>
    <property type="evidence" value="ECO:0007669"/>
    <property type="project" value="UniProtKB-KW"/>
</dbReference>
<dbReference type="InterPro" id="IPR011012">
    <property type="entry name" value="Longin-like_dom_sf"/>
</dbReference>
<evidence type="ECO:0000256" key="3">
    <source>
        <dbReference type="ARBA" id="ARBA00008025"/>
    </source>
</evidence>
<evidence type="ECO:0000256" key="10">
    <source>
        <dbReference type="ARBA" id="ARBA00023054"/>
    </source>
</evidence>
<evidence type="ECO:0000259" key="14">
    <source>
        <dbReference type="PROSITE" id="PS50859"/>
    </source>
</evidence>
<dbReference type="PROSITE" id="PS50859">
    <property type="entry name" value="LONGIN"/>
    <property type="match status" value="1"/>
</dbReference>
<dbReference type="InterPro" id="IPR042855">
    <property type="entry name" value="V_SNARE_CC"/>
</dbReference>
<dbReference type="InterPro" id="IPR044565">
    <property type="entry name" value="Sec22"/>
</dbReference>
<keyword evidence="6" id="KW-0256">Endoplasmic reticulum</keyword>
<evidence type="ECO:0000256" key="6">
    <source>
        <dbReference type="ARBA" id="ARBA00022824"/>
    </source>
</evidence>
<reference evidence="16" key="1">
    <citation type="submission" date="2023-07" db="EMBL/GenBank/DDBJ databases">
        <authorList>
            <consortium name="AG Swart"/>
            <person name="Singh M."/>
            <person name="Singh A."/>
            <person name="Seah K."/>
            <person name="Emmerich C."/>
        </authorList>
    </citation>
    <scope>NUCLEOTIDE SEQUENCE</scope>
    <source>
        <strain evidence="16">DP1</strain>
    </source>
</reference>
<evidence type="ECO:0000313" key="17">
    <source>
        <dbReference type="Proteomes" id="UP001295684"/>
    </source>
</evidence>
<keyword evidence="10 12" id="KW-0175">Coiled coil</keyword>
<evidence type="ECO:0000256" key="9">
    <source>
        <dbReference type="ARBA" id="ARBA00023034"/>
    </source>
</evidence>
<dbReference type="Gene3D" id="3.30.450.50">
    <property type="entry name" value="Longin domain"/>
    <property type="match status" value="1"/>
</dbReference>
<comment type="similarity">
    <text evidence="3">Belongs to the synaptobrevin family.</text>
</comment>
<dbReference type="SMART" id="SM01270">
    <property type="entry name" value="Longin"/>
    <property type="match status" value="1"/>
</dbReference>
<protein>
    <recommendedName>
        <fullName evidence="18">V-SNARE coiled-coil homology domain-containing protein</fullName>
    </recommendedName>
</protein>
<evidence type="ECO:0000256" key="2">
    <source>
        <dbReference type="ARBA" id="ARBA00004394"/>
    </source>
</evidence>
<evidence type="ECO:0000256" key="7">
    <source>
        <dbReference type="ARBA" id="ARBA00022927"/>
    </source>
</evidence>
<keyword evidence="8 13" id="KW-1133">Transmembrane helix</keyword>
<evidence type="ECO:0000256" key="11">
    <source>
        <dbReference type="ARBA" id="ARBA00023136"/>
    </source>
</evidence>
<sequence length="228" mass="26388">MLKTTYISRETDGLILFESIDTAVTDPKLNRLKNRAKELMFNMGQVKHEELSLNIEDHCIHLKRHNGCVLLVLAEVMYPQQLAFQYLGEIQDLVQEECSKKFGTTGSVDYGSKIEMIDSPYAFQSLEKSINKVKKDYKDSNSEINVERLNKELLDINNIMRDNFELILNRDNSLNNLSGKASTLKDASKKYRDNAKKLKMSFYWKKYGTIAAIVGIFLLFIIIRVWIF</sequence>
<dbReference type="AlphaFoldDB" id="A0AAD1XVE4"/>
<feature type="domain" description="V-SNARE coiled-coil homology" evidence="15">
    <location>
        <begin position="145"/>
        <end position="205"/>
    </location>
</feature>
<accession>A0AAD1XVE4</accession>
<evidence type="ECO:0000256" key="4">
    <source>
        <dbReference type="ARBA" id="ARBA00022448"/>
    </source>
</evidence>
<dbReference type="SUPFAM" id="SSF58038">
    <property type="entry name" value="SNARE fusion complex"/>
    <property type="match status" value="1"/>
</dbReference>
<gene>
    <name evidence="16" type="ORF">ECRASSUSDP1_LOCUS21105</name>
</gene>
<evidence type="ECO:0000256" key="13">
    <source>
        <dbReference type="SAM" id="Phobius"/>
    </source>
</evidence>
<comment type="caution">
    <text evidence="16">The sequence shown here is derived from an EMBL/GenBank/DDBJ whole genome shotgun (WGS) entry which is preliminary data.</text>
</comment>
<dbReference type="EMBL" id="CAMPGE010021547">
    <property type="protein sequence ID" value="CAI2379692.1"/>
    <property type="molecule type" value="Genomic_DNA"/>
</dbReference>
<dbReference type="InterPro" id="IPR010908">
    <property type="entry name" value="Longin_dom"/>
</dbReference>
<dbReference type="PANTHER" id="PTHR45837">
    <property type="entry name" value="VESICLE-TRAFFICKING PROTEIN SEC22B"/>
    <property type="match status" value="1"/>
</dbReference>
<dbReference type="GO" id="GO:0000139">
    <property type="term" value="C:Golgi membrane"/>
    <property type="evidence" value="ECO:0007669"/>
    <property type="project" value="UniProtKB-SubCell"/>
</dbReference>
<keyword evidence="4" id="KW-0813">Transport</keyword>
<keyword evidence="9" id="KW-0333">Golgi apparatus</keyword>
<dbReference type="SUPFAM" id="SSF64356">
    <property type="entry name" value="SNARE-like"/>
    <property type="match status" value="1"/>
</dbReference>
<organism evidence="16 17">
    <name type="scientific">Euplotes crassus</name>
    <dbReference type="NCBI Taxonomy" id="5936"/>
    <lineage>
        <taxon>Eukaryota</taxon>
        <taxon>Sar</taxon>
        <taxon>Alveolata</taxon>
        <taxon>Ciliophora</taxon>
        <taxon>Intramacronucleata</taxon>
        <taxon>Spirotrichea</taxon>
        <taxon>Hypotrichia</taxon>
        <taxon>Euplotida</taxon>
        <taxon>Euplotidae</taxon>
        <taxon>Moneuplotes</taxon>
    </lineage>
</organism>
<dbReference type="CDD" id="cd14824">
    <property type="entry name" value="Longin"/>
    <property type="match status" value="1"/>
</dbReference>
<feature type="domain" description="Longin" evidence="14">
    <location>
        <begin position="6"/>
        <end position="92"/>
    </location>
</feature>
<feature type="transmembrane region" description="Helical" evidence="13">
    <location>
        <begin position="207"/>
        <end position="227"/>
    </location>
</feature>